<dbReference type="HAMAP" id="MF_02250">
    <property type="entry name" value="GMPR_GuaB1"/>
    <property type="match status" value="1"/>
</dbReference>
<dbReference type="NCBIfam" id="TIGR01303">
    <property type="entry name" value="IMP_DH_rel_1"/>
    <property type="match status" value="1"/>
</dbReference>
<comment type="catalytic activity">
    <reaction evidence="6">
        <text>IMP + NH4(+) + NADP(+) = GMP + NADPH + 2 H(+)</text>
        <dbReference type="Rhea" id="RHEA:17185"/>
        <dbReference type="ChEBI" id="CHEBI:15378"/>
        <dbReference type="ChEBI" id="CHEBI:28938"/>
        <dbReference type="ChEBI" id="CHEBI:57783"/>
        <dbReference type="ChEBI" id="CHEBI:58053"/>
        <dbReference type="ChEBI" id="CHEBI:58115"/>
        <dbReference type="ChEBI" id="CHEBI:58349"/>
        <dbReference type="EC" id="1.7.1.7"/>
    </reaction>
</comment>
<keyword evidence="12" id="KW-1185">Reference proteome</keyword>
<feature type="domain" description="CBS" evidence="10">
    <location>
        <begin position="94"/>
        <end position="151"/>
    </location>
</feature>
<dbReference type="GO" id="GO:0006166">
    <property type="term" value="P:purine ribonucleoside salvage"/>
    <property type="evidence" value="ECO:0007669"/>
    <property type="project" value="UniProtKB-KW"/>
</dbReference>
<dbReference type="PANTHER" id="PTHR43170:SF5">
    <property type="entry name" value="GMP REDUCTASE"/>
    <property type="match status" value="1"/>
</dbReference>
<dbReference type="EMBL" id="JACHMI010000001">
    <property type="protein sequence ID" value="MBB6547704.1"/>
    <property type="molecule type" value="Genomic_DNA"/>
</dbReference>
<feature type="domain" description="CBS" evidence="10">
    <location>
        <begin position="154"/>
        <end position="210"/>
    </location>
</feature>
<dbReference type="CDD" id="cd02205">
    <property type="entry name" value="CBS_pair_SF"/>
    <property type="match status" value="1"/>
</dbReference>
<evidence type="ECO:0000259" key="10">
    <source>
        <dbReference type="PROSITE" id="PS51371"/>
    </source>
</evidence>
<comment type="cofactor">
    <cofactor evidence="6">
        <name>a monovalent cation</name>
        <dbReference type="ChEBI" id="CHEBI:60242"/>
    </cofactor>
</comment>
<dbReference type="InterPro" id="IPR005990">
    <property type="entry name" value="IMP_DH"/>
</dbReference>
<dbReference type="InterPro" id="IPR000644">
    <property type="entry name" value="CBS_dom"/>
</dbReference>
<dbReference type="InterPro" id="IPR005991">
    <property type="entry name" value="GUAB1"/>
</dbReference>
<dbReference type="GO" id="GO:0003938">
    <property type="term" value="F:IMP dehydrogenase activity"/>
    <property type="evidence" value="ECO:0007669"/>
    <property type="project" value="InterPro"/>
</dbReference>
<evidence type="ECO:0000256" key="1">
    <source>
        <dbReference type="ARBA" id="ARBA00022726"/>
    </source>
</evidence>
<accession>A0A7X0NQE0</accession>
<dbReference type="InterPro" id="IPR001093">
    <property type="entry name" value="IMP_DH_GMPRt"/>
</dbReference>
<keyword evidence="2" id="KW-0677">Repeat</keyword>
<evidence type="ECO:0000256" key="7">
    <source>
        <dbReference type="PIRSR" id="PIRSR000130-3"/>
    </source>
</evidence>
<feature type="binding site" description="in other chain" evidence="8">
    <location>
        <position position="298"/>
    </location>
    <ligand>
        <name>K(+)</name>
        <dbReference type="ChEBI" id="CHEBI:29103"/>
        <note>ligand shared between two tetrameric partners</note>
    </ligand>
</feature>
<keyword evidence="3 6" id="KW-0521">NADP</keyword>
<dbReference type="SMART" id="SM00116">
    <property type="entry name" value="CBS"/>
    <property type="match status" value="2"/>
</dbReference>
<dbReference type="SUPFAM" id="SSF54631">
    <property type="entry name" value="CBS-domain pair"/>
    <property type="match status" value="1"/>
</dbReference>
<feature type="binding site" description="in other chain" evidence="8">
    <location>
        <position position="303"/>
    </location>
    <ligand>
        <name>K(+)</name>
        <dbReference type="ChEBI" id="CHEBI:29103"/>
        <note>ligand shared between two tetrameric partners</note>
    </ligand>
</feature>
<dbReference type="SUPFAM" id="SSF51412">
    <property type="entry name" value="Inosine monophosphate dehydrogenase (IMPDH)"/>
    <property type="match status" value="1"/>
</dbReference>
<proteinExistence type="inferred from homology"/>
<keyword evidence="8" id="KW-0630">Potassium</keyword>
<organism evidence="11 12">
    <name type="scientific">Nonomuraea rubra</name>
    <dbReference type="NCBI Taxonomy" id="46180"/>
    <lineage>
        <taxon>Bacteria</taxon>
        <taxon>Bacillati</taxon>
        <taxon>Actinomycetota</taxon>
        <taxon>Actinomycetes</taxon>
        <taxon>Streptosporangiales</taxon>
        <taxon>Streptosporangiaceae</taxon>
        <taxon>Nonomuraea</taxon>
    </lineage>
</organism>
<gene>
    <name evidence="6" type="primary">guaB1</name>
    <name evidence="11" type="ORF">HD593_002499</name>
</gene>
<keyword evidence="4 6" id="KW-0560">Oxidoreductase</keyword>
<feature type="active site" description="Thioimidate intermediate" evidence="6">
    <location>
        <position position="303"/>
    </location>
</feature>
<dbReference type="AlphaFoldDB" id="A0A7X0NQE0"/>
<comment type="similarity">
    <text evidence="6">Belongs to the IMPDH/GMPR family. GuaB1 subfamily.</text>
</comment>
<evidence type="ECO:0000256" key="2">
    <source>
        <dbReference type="ARBA" id="ARBA00022737"/>
    </source>
</evidence>
<dbReference type="PANTHER" id="PTHR43170">
    <property type="entry name" value="GMP REDUCTASE"/>
    <property type="match status" value="1"/>
</dbReference>
<dbReference type="PIRSF" id="PIRSF000130">
    <property type="entry name" value="IMPDH"/>
    <property type="match status" value="1"/>
</dbReference>
<evidence type="ECO:0000256" key="3">
    <source>
        <dbReference type="ARBA" id="ARBA00022857"/>
    </source>
</evidence>
<dbReference type="InterPro" id="IPR013785">
    <property type="entry name" value="Aldolase_TIM"/>
</dbReference>
<dbReference type="RefSeq" id="WP_185102313.1">
    <property type="nucleotide sequence ID" value="NZ_BAAAXY010000042.1"/>
</dbReference>
<dbReference type="PROSITE" id="PS51371">
    <property type="entry name" value="CBS"/>
    <property type="match status" value="2"/>
</dbReference>
<dbReference type="Pfam" id="PF00571">
    <property type="entry name" value="CBS"/>
    <property type="match status" value="2"/>
</dbReference>
<dbReference type="FunFam" id="3.20.20.70:FF:000108">
    <property type="entry name" value="IMP dehydrogenase family protein"/>
    <property type="match status" value="1"/>
</dbReference>
<name>A0A7X0NQE0_9ACTN</name>
<dbReference type="SMART" id="SM01240">
    <property type="entry name" value="IMPDH"/>
    <property type="match status" value="1"/>
</dbReference>
<evidence type="ECO:0000256" key="5">
    <source>
        <dbReference type="ARBA" id="ARBA00023122"/>
    </source>
</evidence>
<feature type="binding site" evidence="6">
    <location>
        <begin position="296"/>
        <end position="298"/>
    </location>
    <ligand>
        <name>NADP(+)</name>
        <dbReference type="ChEBI" id="CHEBI:58349"/>
    </ligand>
</feature>
<dbReference type="Proteomes" id="UP000565579">
    <property type="component" value="Unassembled WGS sequence"/>
</dbReference>
<keyword evidence="5 9" id="KW-0129">CBS domain</keyword>
<feature type="binding site" evidence="6">
    <location>
        <begin position="246"/>
        <end position="248"/>
    </location>
    <ligand>
        <name>NADP(+)</name>
        <dbReference type="ChEBI" id="CHEBI:58349"/>
    </ligand>
</feature>
<evidence type="ECO:0000256" key="9">
    <source>
        <dbReference type="PROSITE-ProRule" id="PRU00703"/>
    </source>
</evidence>
<sequence length="479" mass="51024">MRFLNDLEPHYDLTYSDVFMVPSRSAVGSRLAVDLSTNDGTGTTIPIVVANMTAVAGKRMAETVARRGGITVIPQDIPLDVVANVVDWVKNRDLVHDTPLTLTSHDTVGEALQLLPKRAHGAIIVVDWENRPVGVVTEADCRDIDLYTQLSHVMSSELLTLPAGLDPRTAFDRLHEGRHRLAPIVDAEGRLVGILTRTGALRATLYEPAVDAEGRLRIAAAVGVNGDVAAKAKELVEAGIDCLVVDTAHGHQEKMVSALRAVTALDPGVPVAAGNVVTADGVRDLVDAGADILKVGVGPGAMCTTRMMTGVGRPQFSAVLECSAEARRLGRHVWADGGVRHPRDVALALAAGASNVMIGSWFAGTYESPGDTHVDANGRAYKENYGMASARAVRLRTAEDSAFERARKALFEEGISTSRMYLDPKRPSVEDQIDAIVAGLRSSCTYAGASNLEEFHAKAVVGIQSSSGYAEGMPLHQSW</sequence>
<feature type="binding site" description="in other chain" evidence="8">
    <location>
        <position position="300"/>
    </location>
    <ligand>
        <name>K(+)</name>
        <dbReference type="ChEBI" id="CHEBI:29103"/>
        <note>ligand shared between two tetrameric partners</note>
    </ligand>
</feature>
<evidence type="ECO:0000313" key="11">
    <source>
        <dbReference type="EMBL" id="MBB6547704.1"/>
    </source>
</evidence>
<reference evidence="11 12" key="1">
    <citation type="submission" date="2020-08" db="EMBL/GenBank/DDBJ databases">
        <title>Sequencing the genomes of 1000 actinobacteria strains.</title>
        <authorList>
            <person name="Klenk H.-P."/>
        </authorList>
    </citation>
    <scope>NUCLEOTIDE SEQUENCE [LARGE SCALE GENOMIC DNA]</scope>
    <source>
        <strain evidence="11 12">DSM 43768</strain>
    </source>
</reference>
<comment type="function">
    <text evidence="6">Involved in the purine-salvage pathway. Catalyzes the NADPH-dependent conversion of GMP to IMP.</text>
</comment>
<evidence type="ECO:0000313" key="12">
    <source>
        <dbReference type="Proteomes" id="UP000565579"/>
    </source>
</evidence>
<evidence type="ECO:0000256" key="8">
    <source>
        <dbReference type="PIRSR" id="PIRSR000130-4"/>
    </source>
</evidence>
<dbReference type="CDD" id="cd00381">
    <property type="entry name" value="IMPDH"/>
    <property type="match status" value="1"/>
</dbReference>
<dbReference type="InterPro" id="IPR050139">
    <property type="entry name" value="GMP_reductase"/>
</dbReference>
<dbReference type="InterPro" id="IPR046342">
    <property type="entry name" value="CBS_dom_sf"/>
</dbReference>
<protein>
    <recommendedName>
        <fullName evidence="6">GMP reductase</fullName>
        <ecNumber evidence="6">1.7.1.7</ecNumber>
    </recommendedName>
    <alternativeName>
        <fullName evidence="6">Guanosine 5'-monophosphate reductase</fullName>
        <shortName evidence="6">GMPR</shortName>
    </alternativeName>
</protein>
<keyword evidence="1 6" id="KW-0660">Purine salvage</keyword>
<dbReference type="GO" id="GO:0032264">
    <property type="term" value="P:IMP salvage"/>
    <property type="evidence" value="ECO:0007669"/>
    <property type="project" value="UniProtKB-UniRule"/>
</dbReference>
<dbReference type="EC" id="1.7.1.7" evidence="6"/>
<feature type="binding site" evidence="7">
    <location>
        <begin position="246"/>
        <end position="248"/>
    </location>
    <ligand>
        <name>NAD(+)</name>
        <dbReference type="ChEBI" id="CHEBI:57540"/>
    </ligand>
</feature>
<dbReference type="GO" id="GO:0005829">
    <property type="term" value="C:cytosol"/>
    <property type="evidence" value="ECO:0007669"/>
    <property type="project" value="TreeGrafter"/>
</dbReference>
<evidence type="ECO:0000256" key="6">
    <source>
        <dbReference type="HAMAP-Rule" id="MF_02250"/>
    </source>
</evidence>
<dbReference type="Gene3D" id="3.20.20.70">
    <property type="entry name" value="Aldolase class I"/>
    <property type="match status" value="1"/>
</dbReference>
<keyword evidence="7" id="KW-0520">NAD</keyword>
<dbReference type="GO" id="GO:0003920">
    <property type="term" value="F:GMP reductase activity"/>
    <property type="evidence" value="ECO:0007669"/>
    <property type="project" value="UniProtKB-UniRule"/>
</dbReference>
<comment type="caution">
    <text evidence="11">The sequence shown here is derived from an EMBL/GenBank/DDBJ whole genome shotgun (WGS) entry which is preliminary data.</text>
</comment>
<dbReference type="NCBIfam" id="NF005869">
    <property type="entry name" value="PRK07807.1"/>
    <property type="match status" value="1"/>
</dbReference>
<dbReference type="Pfam" id="PF00478">
    <property type="entry name" value="IMPDH"/>
    <property type="match status" value="1"/>
</dbReference>
<comment type="pathway">
    <text evidence="6">Purine metabolism; IMP biosynthesis via salvage pathway.</text>
</comment>
<evidence type="ECO:0000256" key="4">
    <source>
        <dbReference type="ARBA" id="ARBA00023002"/>
    </source>
</evidence>
<feature type="binding site" evidence="7">
    <location>
        <begin position="296"/>
        <end position="298"/>
    </location>
    <ligand>
        <name>NAD(+)</name>
        <dbReference type="ChEBI" id="CHEBI:57540"/>
    </ligand>
</feature>